<dbReference type="AlphaFoldDB" id="A0A839IUJ1"/>
<evidence type="ECO:0000313" key="3">
    <source>
        <dbReference type="Proteomes" id="UP000565262"/>
    </source>
</evidence>
<proteinExistence type="predicted"/>
<organism evidence="2 3">
    <name type="scientific">Oceanospirillum sediminis</name>
    <dbReference type="NCBI Taxonomy" id="2760088"/>
    <lineage>
        <taxon>Bacteria</taxon>
        <taxon>Pseudomonadati</taxon>
        <taxon>Pseudomonadota</taxon>
        <taxon>Gammaproteobacteria</taxon>
        <taxon>Oceanospirillales</taxon>
        <taxon>Oceanospirillaceae</taxon>
        <taxon>Oceanospirillum</taxon>
    </lineage>
</organism>
<evidence type="ECO:0000256" key="1">
    <source>
        <dbReference type="SAM" id="SignalP"/>
    </source>
</evidence>
<dbReference type="EMBL" id="JACJFM010000032">
    <property type="protein sequence ID" value="MBB1488618.1"/>
    <property type="molecule type" value="Genomic_DNA"/>
</dbReference>
<dbReference type="Proteomes" id="UP000565262">
    <property type="component" value="Unassembled WGS sequence"/>
</dbReference>
<name>A0A839IUJ1_9GAMM</name>
<protein>
    <submittedName>
        <fullName evidence="2">Uncharacterized protein</fullName>
    </submittedName>
</protein>
<evidence type="ECO:0000313" key="2">
    <source>
        <dbReference type="EMBL" id="MBB1488618.1"/>
    </source>
</evidence>
<gene>
    <name evidence="2" type="ORF">H4O21_18590</name>
</gene>
<reference evidence="2 3" key="1">
    <citation type="submission" date="2020-08" db="EMBL/GenBank/DDBJ databases">
        <title>Oceanospirillum sp. nov. isolated from marine sediment.</title>
        <authorList>
            <person name="Ji X."/>
        </authorList>
    </citation>
    <scope>NUCLEOTIDE SEQUENCE [LARGE SCALE GENOMIC DNA]</scope>
    <source>
        <strain evidence="2 3">D5</strain>
    </source>
</reference>
<keyword evidence="3" id="KW-1185">Reference proteome</keyword>
<sequence>MRLNLKGFFLFMLLSGSVMAGPVEDVLLLCRGTASVTALSDQIKASQRAVLDLSDKKQSLSGQKKKAGSVSEQDVIRLLQKQGPAGDSDSEAYSACIQNLAPSFLGRVASIDGRTVQVYDQGYPGFVKLPIRHNAEQKSENVSMSLNNIYIDDYQIRFNFRFFNKTNGNKKVRITKDSFQLLLEDSGQELAPVRFEGLKDKDRQVLLSPKSSKFIAVSFNNPNSKELMRFNSLWSLPSSQVNIGLTLITRSLNLHWLHVKS</sequence>
<accession>A0A839IUJ1</accession>
<feature type="chain" id="PRO_5032935357" evidence="1">
    <location>
        <begin position="21"/>
        <end position="261"/>
    </location>
</feature>
<comment type="caution">
    <text evidence="2">The sequence shown here is derived from an EMBL/GenBank/DDBJ whole genome shotgun (WGS) entry which is preliminary data.</text>
</comment>
<dbReference type="RefSeq" id="WP_182810390.1">
    <property type="nucleotide sequence ID" value="NZ_JACJFM010000032.1"/>
</dbReference>
<keyword evidence="1" id="KW-0732">Signal</keyword>
<feature type="signal peptide" evidence="1">
    <location>
        <begin position="1"/>
        <end position="20"/>
    </location>
</feature>